<reference evidence="2" key="1">
    <citation type="submission" date="2017-05" db="UniProtKB">
        <authorList>
            <consortium name="EnsemblMetazoa"/>
        </authorList>
    </citation>
    <scope>IDENTIFICATION</scope>
</reference>
<dbReference type="PROSITE" id="PS50994">
    <property type="entry name" value="INTEGRASE"/>
    <property type="match status" value="1"/>
</dbReference>
<dbReference type="AlphaFoldDB" id="A0A1X7T9K1"/>
<dbReference type="GO" id="GO:0015074">
    <property type="term" value="P:DNA integration"/>
    <property type="evidence" value="ECO:0007669"/>
    <property type="project" value="InterPro"/>
</dbReference>
<dbReference type="SUPFAM" id="SSF53098">
    <property type="entry name" value="Ribonuclease H-like"/>
    <property type="match status" value="1"/>
</dbReference>
<dbReference type="PANTHER" id="PTHR37984">
    <property type="entry name" value="PROTEIN CBG26694"/>
    <property type="match status" value="1"/>
</dbReference>
<protein>
    <recommendedName>
        <fullName evidence="1">Integrase catalytic domain-containing protein</fullName>
    </recommendedName>
</protein>
<dbReference type="OrthoDB" id="8187670at2759"/>
<dbReference type="PANTHER" id="PTHR37984:SF15">
    <property type="entry name" value="INTEGRASE CATALYTIC DOMAIN-CONTAINING PROTEIN"/>
    <property type="match status" value="1"/>
</dbReference>
<sequence length="325" mass="36879">MYSEIHEFLKSCERCQRNNDVFHKPHSTLHPIPVPGVVWQQIGIDVVTMPTSKMGNKYIITCVDYFSKWPEAAASKDKSAVSVANFIFETICRFGCAKVVITDQGREFVNSINEELMSLTGTNHRITSAYHPQSNGLVERFNQTLQNSLRKCSLKSSDDWDSLLPSVLFAIRTSVQKSTKYTPFQLMFNRQPVLPIELELKGQLSNADETNFSIDIDDVVSRMTELRQRIFQSASQNIDDAQVKYKEYYNKKRDNPEKIAINSKVLVKNSVRDSKKGMKMAEKWQGPYTIHEDLGNGCTEADTSRTAAKTQSPKSSNITVIFNAQ</sequence>
<accession>A0A1X7T9K1</accession>
<dbReference type="FunFam" id="3.30.420.10:FF:000032">
    <property type="entry name" value="Retrovirus-related Pol polyprotein from transposon 297-like Protein"/>
    <property type="match status" value="1"/>
</dbReference>
<dbReference type="GO" id="GO:0003676">
    <property type="term" value="F:nucleic acid binding"/>
    <property type="evidence" value="ECO:0007669"/>
    <property type="project" value="InterPro"/>
</dbReference>
<organism evidence="2">
    <name type="scientific">Amphimedon queenslandica</name>
    <name type="common">Sponge</name>
    <dbReference type="NCBI Taxonomy" id="400682"/>
    <lineage>
        <taxon>Eukaryota</taxon>
        <taxon>Metazoa</taxon>
        <taxon>Porifera</taxon>
        <taxon>Demospongiae</taxon>
        <taxon>Heteroscleromorpha</taxon>
        <taxon>Haplosclerida</taxon>
        <taxon>Niphatidae</taxon>
        <taxon>Amphimedon</taxon>
    </lineage>
</organism>
<dbReference type="InterPro" id="IPR001584">
    <property type="entry name" value="Integrase_cat-core"/>
</dbReference>
<dbReference type="InParanoid" id="A0A1X7T9K1"/>
<evidence type="ECO:0000313" key="2">
    <source>
        <dbReference type="EnsemblMetazoa" id="Aqu2.1.11098_001"/>
    </source>
</evidence>
<dbReference type="Gene3D" id="3.30.420.10">
    <property type="entry name" value="Ribonuclease H-like superfamily/Ribonuclease H"/>
    <property type="match status" value="1"/>
</dbReference>
<dbReference type="EnsemblMetazoa" id="Aqu2.1.11098_001">
    <property type="protein sequence ID" value="Aqu2.1.11098_001"/>
    <property type="gene ID" value="Aqu2.1.11098"/>
</dbReference>
<proteinExistence type="predicted"/>
<dbReference type="Pfam" id="PF00665">
    <property type="entry name" value="rve"/>
    <property type="match status" value="1"/>
</dbReference>
<evidence type="ECO:0000259" key="1">
    <source>
        <dbReference type="PROSITE" id="PS50994"/>
    </source>
</evidence>
<name>A0A1X7T9K1_AMPQE</name>
<dbReference type="eggNOG" id="KOG0017">
    <property type="taxonomic scope" value="Eukaryota"/>
</dbReference>
<dbReference type="InterPro" id="IPR012337">
    <property type="entry name" value="RNaseH-like_sf"/>
</dbReference>
<dbReference type="InterPro" id="IPR036397">
    <property type="entry name" value="RNaseH_sf"/>
</dbReference>
<feature type="domain" description="Integrase catalytic" evidence="1">
    <location>
        <begin position="31"/>
        <end position="191"/>
    </location>
</feature>
<dbReference type="InterPro" id="IPR050951">
    <property type="entry name" value="Retrovirus_Pol_polyprotein"/>
</dbReference>